<evidence type="ECO:0000313" key="1">
    <source>
        <dbReference type="EMBL" id="PIS22332.1"/>
    </source>
</evidence>
<dbReference type="InterPro" id="IPR034660">
    <property type="entry name" value="DinB/YfiT-like"/>
</dbReference>
<dbReference type="AlphaFoldDB" id="A0A2H0XBP7"/>
<comment type="caution">
    <text evidence="1">The sequence shown here is derived from an EMBL/GenBank/DDBJ whole genome shotgun (WGS) entry which is preliminary data.</text>
</comment>
<proteinExistence type="predicted"/>
<name>A0A2H0XBP7_UNCKA</name>
<organism evidence="1 2">
    <name type="scientific">candidate division WWE3 bacterium CG08_land_8_20_14_0_20_41_10</name>
    <dbReference type="NCBI Taxonomy" id="1975085"/>
    <lineage>
        <taxon>Bacteria</taxon>
        <taxon>Katanobacteria</taxon>
    </lineage>
</organism>
<evidence type="ECO:0000313" key="2">
    <source>
        <dbReference type="Proteomes" id="UP000231252"/>
    </source>
</evidence>
<evidence type="ECO:0008006" key="3">
    <source>
        <dbReference type="Google" id="ProtNLM"/>
    </source>
</evidence>
<dbReference type="Proteomes" id="UP000231252">
    <property type="component" value="Unassembled WGS sequence"/>
</dbReference>
<protein>
    <recommendedName>
        <fullName evidence="3">DinB-like domain-containing protein</fullName>
    </recommendedName>
</protein>
<gene>
    <name evidence="1" type="ORF">COT50_02615</name>
</gene>
<dbReference type="Gene3D" id="1.20.120.450">
    <property type="entry name" value="dinb family like domain"/>
    <property type="match status" value="1"/>
</dbReference>
<dbReference type="EMBL" id="PEYU01000058">
    <property type="protein sequence ID" value="PIS22332.1"/>
    <property type="molecule type" value="Genomic_DNA"/>
</dbReference>
<reference evidence="2" key="1">
    <citation type="submission" date="2017-09" db="EMBL/GenBank/DDBJ databases">
        <title>Depth-based differentiation of microbial function through sediment-hosted aquifers and enrichment of novel symbionts in the deep terrestrial subsurface.</title>
        <authorList>
            <person name="Probst A.J."/>
            <person name="Ladd B."/>
            <person name="Jarett J.K."/>
            <person name="Geller-Mcgrath D.E."/>
            <person name="Sieber C.M.K."/>
            <person name="Emerson J.B."/>
            <person name="Anantharaman K."/>
            <person name="Thomas B.C."/>
            <person name="Malmstrom R."/>
            <person name="Stieglmeier M."/>
            <person name="Klingl A."/>
            <person name="Woyke T."/>
            <person name="Ryan C.M."/>
            <person name="Banfield J.F."/>
        </authorList>
    </citation>
    <scope>NUCLEOTIDE SEQUENCE [LARGE SCALE GENOMIC DNA]</scope>
</reference>
<accession>A0A2H0XBP7</accession>
<sequence length="157" mass="18051">MNDNLTQEVINHWKQLRAMTYDLINELKPEDLNKKLPFPESQDILYQFNCMIGAQESNIPLITKGVWEGFSSSLDSEQGEKSVAVIKQHMQEADDKLLVALKSVDLLGKFKDGSSPLMNYMFLVEHEAHHQGQLINFIYACDLPIPKSWEQKWALTK</sequence>
<dbReference type="SUPFAM" id="SSF109854">
    <property type="entry name" value="DinB/YfiT-like putative metalloenzymes"/>
    <property type="match status" value="1"/>
</dbReference>